<proteinExistence type="predicted"/>
<dbReference type="Proteomes" id="UP001604336">
    <property type="component" value="Unassembled WGS sequence"/>
</dbReference>
<sequence length="102" mass="11565">MAPTTQARAIKELQITIVEMRNPLASQMAPPALQHPMVSQGPQVPQAQQTPPAHHMALVVSVIEQFYQYLPPTFDKGKVPLTVKKWLREVEKFFCHISYSKI</sequence>
<protein>
    <submittedName>
        <fullName evidence="1">Uncharacterized protein</fullName>
    </submittedName>
</protein>
<organism evidence="1 2">
    <name type="scientific">Abeliophyllum distichum</name>
    <dbReference type="NCBI Taxonomy" id="126358"/>
    <lineage>
        <taxon>Eukaryota</taxon>
        <taxon>Viridiplantae</taxon>
        <taxon>Streptophyta</taxon>
        <taxon>Embryophyta</taxon>
        <taxon>Tracheophyta</taxon>
        <taxon>Spermatophyta</taxon>
        <taxon>Magnoliopsida</taxon>
        <taxon>eudicotyledons</taxon>
        <taxon>Gunneridae</taxon>
        <taxon>Pentapetalae</taxon>
        <taxon>asterids</taxon>
        <taxon>lamiids</taxon>
        <taxon>Lamiales</taxon>
        <taxon>Oleaceae</taxon>
        <taxon>Forsythieae</taxon>
        <taxon>Abeliophyllum</taxon>
    </lineage>
</organism>
<name>A0ABD1S9T9_9LAMI</name>
<dbReference type="AlphaFoldDB" id="A0ABD1S9T9"/>
<accession>A0ABD1S9T9</accession>
<evidence type="ECO:0000313" key="1">
    <source>
        <dbReference type="EMBL" id="KAL2497523.1"/>
    </source>
</evidence>
<reference evidence="2" key="1">
    <citation type="submission" date="2024-07" db="EMBL/GenBank/DDBJ databases">
        <title>Two chromosome-level genome assemblies of Korean endemic species Abeliophyllum distichum and Forsythia ovata (Oleaceae).</title>
        <authorList>
            <person name="Jang H."/>
        </authorList>
    </citation>
    <scope>NUCLEOTIDE SEQUENCE [LARGE SCALE GENOMIC DNA]</scope>
</reference>
<keyword evidence="2" id="KW-1185">Reference proteome</keyword>
<gene>
    <name evidence="1" type="ORF">Adt_23073</name>
</gene>
<comment type="caution">
    <text evidence="1">The sequence shown here is derived from an EMBL/GenBank/DDBJ whole genome shotgun (WGS) entry which is preliminary data.</text>
</comment>
<evidence type="ECO:0000313" key="2">
    <source>
        <dbReference type="Proteomes" id="UP001604336"/>
    </source>
</evidence>
<dbReference type="EMBL" id="JBFOLK010000007">
    <property type="protein sequence ID" value="KAL2497523.1"/>
    <property type="molecule type" value="Genomic_DNA"/>
</dbReference>